<feature type="domain" description="Carbohydrate-binding module family 96" evidence="4">
    <location>
        <begin position="50"/>
        <end position="167"/>
    </location>
</feature>
<organism evidence="5">
    <name type="scientific">marine sediment metagenome</name>
    <dbReference type="NCBI Taxonomy" id="412755"/>
    <lineage>
        <taxon>unclassified sequences</taxon>
        <taxon>metagenomes</taxon>
        <taxon>ecological metagenomes</taxon>
    </lineage>
</organism>
<comment type="caution">
    <text evidence="5">The sequence shown here is derived from an EMBL/GenBank/DDBJ whole genome shotgun (WGS) entry which is preliminary data.</text>
</comment>
<evidence type="ECO:0000256" key="2">
    <source>
        <dbReference type="ARBA" id="ARBA00022525"/>
    </source>
</evidence>
<dbReference type="AlphaFoldDB" id="X0STD0"/>
<feature type="non-terminal residue" evidence="5">
    <location>
        <position position="168"/>
    </location>
</feature>
<evidence type="ECO:0000313" key="5">
    <source>
        <dbReference type="EMBL" id="GAF84413.1"/>
    </source>
</evidence>
<sequence length="168" mass="18201">MKLHKWSPWAISILLGTALLLHGACVCDGCEPGEAQLTTETIQPGDADGKDTYVYFDNPGNTHGSEPFVFAGAGIGNEICRSYLQFDLSAIPTTAVVTTAELGLYYLNSVGTGPTPIGAYSVTSSWDEDAMNWHSQPESVTTPEDINTVSDTVTLDWEYWYIDDLVQG</sequence>
<accession>X0STD0</accession>
<dbReference type="InterPro" id="IPR055372">
    <property type="entry name" value="CBM96"/>
</dbReference>
<keyword evidence="3" id="KW-0732">Signal</keyword>
<dbReference type="NCBIfam" id="NF033679">
    <property type="entry name" value="DNRLRE_dom"/>
    <property type="match status" value="1"/>
</dbReference>
<reference evidence="5" key="1">
    <citation type="journal article" date="2014" name="Front. Microbiol.">
        <title>High frequency of phylogenetically diverse reductive dehalogenase-homologous genes in deep subseafloor sedimentary metagenomes.</title>
        <authorList>
            <person name="Kawai M."/>
            <person name="Futagami T."/>
            <person name="Toyoda A."/>
            <person name="Takaki Y."/>
            <person name="Nishi S."/>
            <person name="Hori S."/>
            <person name="Arai W."/>
            <person name="Tsubouchi T."/>
            <person name="Morono Y."/>
            <person name="Uchiyama I."/>
            <person name="Ito T."/>
            <person name="Fujiyama A."/>
            <person name="Inagaki F."/>
            <person name="Takami H."/>
        </authorList>
    </citation>
    <scope>NUCLEOTIDE SEQUENCE</scope>
    <source>
        <strain evidence="5">Expedition CK06-06</strain>
    </source>
</reference>
<dbReference type="Pfam" id="PF24517">
    <property type="entry name" value="CBM96"/>
    <property type="match status" value="1"/>
</dbReference>
<proteinExistence type="predicted"/>
<keyword evidence="2" id="KW-0964">Secreted</keyword>
<evidence type="ECO:0000259" key="4">
    <source>
        <dbReference type="Pfam" id="PF24517"/>
    </source>
</evidence>
<comment type="subcellular location">
    <subcellularLocation>
        <location evidence="1">Secreted</location>
    </subcellularLocation>
</comment>
<dbReference type="GO" id="GO:0005576">
    <property type="term" value="C:extracellular region"/>
    <property type="evidence" value="ECO:0007669"/>
    <property type="project" value="UniProtKB-SubCell"/>
</dbReference>
<evidence type="ECO:0000256" key="3">
    <source>
        <dbReference type="ARBA" id="ARBA00022729"/>
    </source>
</evidence>
<gene>
    <name evidence="5" type="ORF">S01H1_04449</name>
</gene>
<protein>
    <recommendedName>
        <fullName evidence="4">Carbohydrate-binding module family 96 domain-containing protein</fullName>
    </recommendedName>
</protein>
<evidence type="ECO:0000256" key="1">
    <source>
        <dbReference type="ARBA" id="ARBA00004613"/>
    </source>
</evidence>
<name>X0STD0_9ZZZZ</name>
<dbReference type="EMBL" id="BARS01002346">
    <property type="protein sequence ID" value="GAF84413.1"/>
    <property type="molecule type" value="Genomic_DNA"/>
</dbReference>